<gene>
    <name evidence="1" type="ORF">BXZ70DRAFT_602609</name>
</gene>
<evidence type="ECO:0000313" key="1">
    <source>
        <dbReference type="EMBL" id="KAH8104643.1"/>
    </source>
</evidence>
<comment type="caution">
    <text evidence="1">The sequence shown here is derived from an EMBL/GenBank/DDBJ whole genome shotgun (WGS) entry which is preliminary data.</text>
</comment>
<name>A0A8K0XTH6_9AGAR</name>
<proteinExistence type="predicted"/>
<dbReference type="Proteomes" id="UP000813824">
    <property type="component" value="Unassembled WGS sequence"/>
</dbReference>
<organism evidence="1 2">
    <name type="scientific">Cristinia sonorae</name>
    <dbReference type="NCBI Taxonomy" id="1940300"/>
    <lineage>
        <taxon>Eukaryota</taxon>
        <taxon>Fungi</taxon>
        <taxon>Dikarya</taxon>
        <taxon>Basidiomycota</taxon>
        <taxon>Agaricomycotina</taxon>
        <taxon>Agaricomycetes</taxon>
        <taxon>Agaricomycetidae</taxon>
        <taxon>Agaricales</taxon>
        <taxon>Pleurotineae</taxon>
        <taxon>Stephanosporaceae</taxon>
        <taxon>Cristinia</taxon>
    </lineage>
</organism>
<dbReference type="AlphaFoldDB" id="A0A8K0XTH6"/>
<accession>A0A8K0XTH6</accession>
<protein>
    <submittedName>
        <fullName evidence="1">Uncharacterized protein</fullName>
    </submittedName>
</protein>
<sequence length="115" mass="12843">MPQCCCTIAVLPYLLSILVAFGVCCPRGLLRLRSAHPYGTSPRGFPETVTDSSYHLDKNLRPMFINLYDMFFILRLQLISAVQAVNCGGFQSQTRPRGDDSYESKAPAKSFLHIV</sequence>
<dbReference type="EMBL" id="JAEVFJ010000005">
    <property type="protein sequence ID" value="KAH8104643.1"/>
    <property type="molecule type" value="Genomic_DNA"/>
</dbReference>
<reference evidence="1" key="1">
    <citation type="journal article" date="2021" name="New Phytol.">
        <title>Evolutionary innovations through gain and loss of genes in the ectomycorrhizal Boletales.</title>
        <authorList>
            <person name="Wu G."/>
            <person name="Miyauchi S."/>
            <person name="Morin E."/>
            <person name="Kuo A."/>
            <person name="Drula E."/>
            <person name="Varga T."/>
            <person name="Kohler A."/>
            <person name="Feng B."/>
            <person name="Cao Y."/>
            <person name="Lipzen A."/>
            <person name="Daum C."/>
            <person name="Hundley H."/>
            <person name="Pangilinan J."/>
            <person name="Johnson J."/>
            <person name="Barry K."/>
            <person name="LaButti K."/>
            <person name="Ng V."/>
            <person name="Ahrendt S."/>
            <person name="Min B."/>
            <person name="Choi I.G."/>
            <person name="Park H."/>
            <person name="Plett J.M."/>
            <person name="Magnuson J."/>
            <person name="Spatafora J.W."/>
            <person name="Nagy L.G."/>
            <person name="Henrissat B."/>
            <person name="Grigoriev I.V."/>
            <person name="Yang Z.L."/>
            <person name="Xu J."/>
            <person name="Martin F.M."/>
        </authorList>
    </citation>
    <scope>NUCLEOTIDE SEQUENCE</scope>
    <source>
        <strain evidence="1">KKN 215</strain>
    </source>
</reference>
<evidence type="ECO:0000313" key="2">
    <source>
        <dbReference type="Proteomes" id="UP000813824"/>
    </source>
</evidence>
<keyword evidence="2" id="KW-1185">Reference proteome</keyword>